<reference evidence="3" key="1">
    <citation type="submission" date="2020-06" db="EMBL/GenBank/DDBJ databases">
        <authorList>
            <consortium name="Plant Systems Biology data submission"/>
        </authorList>
    </citation>
    <scope>NUCLEOTIDE SEQUENCE</scope>
    <source>
        <strain evidence="3">D6</strain>
    </source>
</reference>
<dbReference type="GO" id="GO:0010506">
    <property type="term" value="P:regulation of autophagy"/>
    <property type="evidence" value="ECO:0007669"/>
    <property type="project" value="InterPro"/>
</dbReference>
<dbReference type="Pfam" id="PF00069">
    <property type="entry name" value="Pkinase"/>
    <property type="match status" value="1"/>
</dbReference>
<feature type="compositionally biased region" description="Polar residues" evidence="1">
    <location>
        <begin position="27"/>
        <end position="39"/>
    </location>
</feature>
<gene>
    <name evidence="3" type="ORF">SEMRO_1722_G293610.1</name>
</gene>
<dbReference type="EMBL" id="CAICTM010001720">
    <property type="protein sequence ID" value="CAB9525761.1"/>
    <property type="molecule type" value="Genomic_DNA"/>
</dbReference>
<protein>
    <submittedName>
        <fullName evidence="3">SPS1-related proline-alanine-rich protein kinase</fullName>
    </submittedName>
</protein>
<dbReference type="OrthoDB" id="104655at2759"/>
<keyword evidence="3" id="KW-0808">Transferase</keyword>
<name>A0A9N8HTX7_9STRA</name>
<keyword evidence="3" id="KW-0418">Kinase</keyword>
<feature type="region of interest" description="Disordered" evidence="1">
    <location>
        <begin position="574"/>
        <end position="647"/>
    </location>
</feature>
<dbReference type="GO" id="GO:0005737">
    <property type="term" value="C:cytoplasm"/>
    <property type="evidence" value="ECO:0007669"/>
    <property type="project" value="TreeGrafter"/>
</dbReference>
<organism evidence="3 4">
    <name type="scientific">Seminavis robusta</name>
    <dbReference type="NCBI Taxonomy" id="568900"/>
    <lineage>
        <taxon>Eukaryota</taxon>
        <taxon>Sar</taxon>
        <taxon>Stramenopiles</taxon>
        <taxon>Ochrophyta</taxon>
        <taxon>Bacillariophyta</taxon>
        <taxon>Bacillariophyceae</taxon>
        <taxon>Bacillariophycidae</taxon>
        <taxon>Naviculales</taxon>
        <taxon>Naviculaceae</taxon>
        <taxon>Seminavis</taxon>
    </lineage>
</organism>
<feature type="compositionally biased region" description="Low complexity" evidence="1">
    <location>
        <begin position="266"/>
        <end position="282"/>
    </location>
</feature>
<dbReference type="PANTHER" id="PTHR24348:SF71">
    <property type="entry name" value="PROTEIN KINASE DOMAIN-CONTAINING PROTEIN"/>
    <property type="match status" value="1"/>
</dbReference>
<comment type="caution">
    <text evidence="3">The sequence shown here is derived from an EMBL/GenBank/DDBJ whole genome shotgun (WGS) entry which is preliminary data.</text>
</comment>
<feature type="region of interest" description="Disordered" evidence="1">
    <location>
        <begin position="525"/>
        <end position="556"/>
    </location>
</feature>
<evidence type="ECO:0000313" key="4">
    <source>
        <dbReference type="Proteomes" id="UP001153069"/>
    </source>
</evidence>
<dbReference type="SUPFAM" id="SSF56112">
    <property type="entry name" value="Protein kinase-like (PK-like)"/>
    <property type="match status" value="1"/>
</dbReference>
<accession>A0A9N8HTX7</accession>
<feature type="region of interest" description="Disordered" evidence="1">
    <location>
        <begin position="54"/>
        <end position="82"/>
    </location>
</feature>
<dbReference type="SMART" id="SM00220">
    <property type="entry name" value="S_TKc"/>
    <property type="match status" value="1"/>
</dbReference>
<dbReference type="PANTHER" id="PTHR24348">
    <property type="entry name" value="SERINE/THREONINE-PROTEIN KINASE UNC-51-RELATED"/>
    <property type="match status" value="1"/>
</dbReference>
<keyword evidence="4" id="KW-1185">Reference proteome</keyword>
<feature type="compositionally biased region" description="Polar residues" evidence="1">
    <location>
        <begin position="533"/>
        <end position="547"/>
    </location>
</feature>
<dbReference type="InterPro" id="IPR045269">
    <property type="entry name" value="Atg1-like"/>
</dbReference>
<dbReference type="AlphaFoldDB" id="A0A9N8HTX7"/>
<dbReference type="GO" id="GO:0004674">
    <property type="term" value="F:protein serine/threonine kinase activity"/>
    <property type="evidence" value="ECO:0007669"/>
    <property type="project" value="InterPro"/>
</dbReference>
<dbReference type="GO" id="GO:0005524">
    <property type="term" value="F:ATP binding"/>
    <property type="evidence" value="ECO:0007669"/>
    <property type="project" value="InterPro"/>
</dbReference>
<evidence type="ECO:0000313" key="3">
    <source>
        <dbReference type="EMBL" id="CAB9525761.1"/>
    </source>
</evidence>
<feature type="region of interest" description="Disordered" evidence="1">
    <location>
        <begin position="1"/>
        <end position="21"/>
    </location>
</feature>
<feature type="compositionally biased region" description="Polar residues" evidence="1">
    <location>
        <begin position="579"/>
        <end position="591"/>
    </location>
</feature>
<feature type="domain" description="Protein kinase" evidence="2">
    <location>
        <begin position="128"/>
        <end position="519"/>
    </location>
</feature>
<feature type="compositionally biased region" description="Polar residues" evidence="1">
    <location>
        <begin position="621"/>
        <end position="647"/>
    </location>
</feature>
<feature type="region of interest" description="Disordered" evidence="1">
    <location>
        <begin position="27"/>
        <end position="46"/>
    </location>
</feature>
<dbReference type="Proteomes" id="UP001153069">
    <property type="component" value="Unassembled WGS sequence"/>
</dbReference>
<dbReference type="InterPro" id="IPR011009">
    <property type="entry name" value="Kinase-like_dom_sf"/>
</dbReference>
<feature type="region of interest" description="Disordered" evidence="1">
    <location>
        <begin position="261"/>
        <end position="289"/>
    </location>
</feature>
<dbReference type="InterPro" id="IPR000719">
    <property type="entry name" value="Prot_kinase_dom"/>
</dbReference>
<dbReference type="PROSITE" id="PS50011">
    <property type="entry name" value="PROTEIN_KINASE_DOM"/>
    <property type="match status" value="1"/>
</dbReference>
<proteinExistence type="predicted"/>
<sequence length="647" mass="72323">MSTSCITPEPSSGATSVTSSDMRTLSSCSSLPATSTHSVQVPGKAPKAMMLPRSASTHGIPSTTKKKTNNNKSGLARQKRNSWMRSSVVRRAAAVVDEEVAALCDKSPFLNSLTDRSNDIALFHRSEIQLGKMLGRGGFAEVYTVSDFSIDSSDITQFFDATEARRRACKAAVTSSSSGRPNYAIKCLRKKLLSNTREFQHAAIDLAVESKYLAALSHRHIIKIRALTKGGSAAFRTGKHDDFFIIMDHLQETLENRLQRWQQRHASPSSGGDADGSTATTTHPLLVAGANPPPHYYQRTLRYAHQIADALNYLHDKSIVYRDLKPSNLGFRERDVIQLFDFGLCRELPKPKGQAAHDEDMEDEETFHMSGVGTQRYMAPEIINTRRYNLKADVYSTSMVILELMTWKKPFAEYTPEEHTKIVAGRGERPRLVTNLNEITASTLTIPLEDDSVAQECLSDLSRSDQSSPQQWLHYQRPKCVLVADWPLGMADLLEEAWTQDVSERLSMKAVFDRLGSIVEQFDNDCSKEKAPRTSTITTHAEQSSPRNHCELDNQRSGWEDREVVLEFPSHFSPRHQLSAGSRQAQEQQSRYSKHLQQHSAPTTRDDSEDRWFCGADRQSDASSSMQELTMTSASTTIHDCNSTSQV</sequence>
<dbReference type="Gene3D" id="3.30.200.20">
    <property type="entry name" value="Phosphorylase Kinase, domain 1"/>
    <property type="match status" value="1"/>
</dbReference>
<evidence type="ECO:0000259" key="2">
    <source>
        <dbReference type="PROSITE" id="PS50011"/>
    </source>
</evidence>
<evidence type="ECO:0000256" key="1">
    <source>
        <dbReference type="SAM" id="MobiDB-lite"/>
    </source>
</evidence>
<dbReference type="Gene3D" id="1.10.510.10">
    <property type="entry name" value="Transferase(Phosphotransferase) domain 1"/>
    <property type="match status" value="1"/>
</dbReference>